<evidence type="ECO:0000259" key="1">
    <source>
        <dbReference type="Pfam" id="PF14399"/>
    </source>
</evidence>
<name>A0AB39M4W7_9ACTN</name>
<dbReference type="InterPro" id="IPR026935">
    <property type="entry name" value="BtrH_N"/>
</dbReference>
<sequence length="356" mass="38764">MTSDFATHTTTQTTESVPVEAPLLWYRDPISCLQSTFASVLDRAGVNPLFALGAGWEFLYVPDDVRSEEFYYPCRYEGDLGRSLFPHHDVSSSWWCPADPDDPLREIREAMTEGRLVIAAVDNFYLPFRPAFGDVHAAHLLVVYGLDERRGLVHVSDAMPPAFQGPIPLDDFLNSWGSANPQDHQDAFFSDSEISRRCLSVSIGSLGGAGADPGPEQLAGWLRGNLERFDDPGTVAGLGGLAGLDGCLGELTLRAQAGEERALQELYPFGWGMQAQAALHGELLRDRGAAWRSPALAGAGRAVEGVAHAWTPLRITAAHGLDDPAAAADDLRRHAGVLRWRHTEAIEAVRRALDEL</sequence>
<dbReference type="EMBL" id="CP163431">
    <property type="protein sequence ID" value="XDQ01292.1"/>
    <property type="molecule type" value="Genomic_DNA"/>
</dbReference>
<organism evidence="2">
    <name type="scientific">Streptomyces sp. R08</name>
    <dbReference type="NCBI Taxonomy" id="3238624"/>
    <lineage>
        <taxon>Bacteria</taxon>
        <taxon>Bacillati</taxon>
        <taxon>Actinomycetota</taxon>
        <taxon>Actinomycetes</taxon>
        <taxon>Kitasatosporales</taxon>
        <taxon>Streptomycetaceae</taxon>
        <taxon>Streptomyces</taxon>
    </lineage>
</organism>
<feature type="domain" description="Butirosin biosynthesis protein H N-terminal" evidence="1">
    <location>
        <begin position="31"/>
        <end position="157"/>
    </location>
</feature>
<reference evidence="2" key="1">
    <citation type="submission" date="2024-07" db="EMBL/GenBank/DDBJ databases">
        <authorList>
            <person name="Yu S.T."/>
        </authorList>
    </citation>
    <scope>NUCLEOTIDE SEQUENCE</scope>
    <source>
        <strain evidence="2">R08</strain>
    </source>
</reference>
<evidence type="ECO:0000313" key="2">
    <source>
        <dbReference type="EMBL" id="XDQ01292.1"/>
    </source>
</evidence>
<accession>A0AB39M4W7</accession>
<gene>
    <name evidence="2" type="ORF">AB5J58_14290</name>
</gene>
<dbReference type="AlphaFoldDB" id="A0AB39M4W7"/>
<dbReference type="Pfam" id="PF14399">
    <property type="entry name" value="BtrH_N"/>
    <property type="match status" value="1"/>
</dbReference>
<proteinExistence type="predicted"/>
<protein>
    <submittedName>
        <fullName evidence="2">BtrH N-terminal domain-containing protein</fullName>
    </submittedName>
</protein>
<dbReference type="RefSeq" id="WP_369187720.1">
    <property type="nucleotide sequence ID" value="NZ_CP163431.1"/>
</dbReference>